<evidence type="ECO:0000259" key="2">
    <source>
        <dbReference type="Pfam" id="PF01458"/>
    </source>
</evidence>
<dbReference type="STRING" id="336831.WG68_12550"/>
<dbReference type="NCBIfam" id="TIGR01981">
    <property type="entry name" value="sufD"/>
    <property type="match status" value="1"/>
</dbReference>
<evidence type="ECO:0000313" key="5">
    <source>
        <dbReference type="Proteomes" id="UP000034228"/>
    </source>
</evidence>
<dbReference type="InterPro" id="IPR055346">
    <property type="entry name" value="Fe-S_cluster_assembly_SufBD"/>
</dbReference>
<reference evidence="4 5" key="1">
    <citation type="submission" date="2015-03" db="EMBL/GenBank/DDBJ databases">
        <title>Draft genome sequences of two protease-producing strains of Arsukibacterium isolated from two cold and alkaline environments.</title>
        <authorList>
            <person name="Lylloff J.E."/>
            <person name="Skov L.B."/>
            <person name="Jepsen M."/>
            <person name="Hallin P.F."/>
            <person name="Sorensen S.J."/>
            <person name="Stougaard P."/>
            <person name="Glaring M.A."/>
        </authorList>
    </citation>
    <scope>NUCLEOTIDE SEQUENCE [LARGE SCALE GENOMIC DNA]</scope>
    <source>
        <strain evidence="4 5">GCM72</strain>
    </source>
</reference>
<proteinExistence type="inferred from homology"/>
<dbReference type="Pfam" id="PF01458">
    <property type="entry name" value="SUFBD_core"/>
    <property type="match status" value="1"/>
</dbReference>
<feature type="domain" description="SUF system FeS cluster assembly SufBD core" evidence="2">
    <location>
        <begin position="164"/>
        <end position="390"/>
    </location>
</feature>
<dbReference type="RefSeq" id="WP_046558049.1">
    <property type="nucleotide sequence ID" value="NZ_LAHO01000012.1"/>
</dbReference>
<dbReference type="Pfam" id="PF19295">
    <property type="entry name" value="SufBD_N"/>
    <property type="match status" value="1"/>
</dbReference>
<evidence type="ECO:0000256" key="1">
    <source>
        <dbReference type="ARBA" id="ARBA00043967"/>
    </source>
</evidence>
<dbReference type="PATRIC" id="fig|336831.14.peg.1739"/>
<dbReference type="SUPFAM" id="SSF101960">
    <property type="entry name" value="Stabilizer of iron transporter SufD"/>
    <property type="match status" value="1"/>
</dbReference>
<keyword evidence="5" id="KW-1185">Reference proteome</keyword>
<dbReference type="PANTHER" id="PTHR43575">
    <property type="entry name" value="PROTEIN ABCI7, CHLOROPLASTIC"/>
    <property type="match status" value="1"/>
</dbReference>
<organism evidence="4 5">
    <name type="scientific">Arsukibacterium ikkense</name>
    <dbReference type="NCBI Taxonomy" id="336831"/>
    <lineage>
        <taxon>Bacteria</taxon>
        <taxon>Pseudomonadati</taxon>
        <taxon>Pseudomonadota</taxon>
        <taxon>Gammaproteobacteria</taxon>
        <taxon>Chromatiales</taxon>
        <taxon>Chromatiaceae</taxon>
        <taxon>Arsukibacterium</taxon>
    </lineage>
</organism>
<dbReference type="OrthoDB" id="9768262at2"/>
<gene>
    <name evidence="4" type="ORF">WG68_12550</name>
</gene>
<comment type="caution">
    <text evidence="4">The sequence shown here is derived from an EMBL/GenBank/DDBJ whole genome shotgun (WGS) entry which is preliminary data.</text>
</comment>
<evidence type="ECO:0000313" key="4">
    <source>
        <dbReference type="EMBL" id="KKO44968.1"/>
    </source>
</evidence>
<dbReference type="InterPro" id="IPR011542">
    <property type="entry name" value="SUF_FeS_clus_asmbl_SufD"/>
</dbReference>
<dbReference type="InterPro" id="IPR045595">
    <property type="entry name" value="SufBD_N"/>
</dbReference>
<dbReference type="AlphaFoldDB" id="A0A0M2V728"/>
<dbReference type="GO" id="GO:0016226">
    <property type="term" value="P:iron-sulfur cluster assembly"/>
    <property type="evidence" value="ECO:0007669"/>
    <property type="project" value="InterPro"/>
</dbReference>
<protein>
    <submittedName>
        <fullName evidence="4">Cysteine desulfurase</fullName>
    </submittedName>
</protein>
<dbReference type="InterPro" id="IPR000825">
    <property type="entry name" value="SUF_FeS_clus_asmbl_SufBD_core"/>
</dbReference>
<dbReference type="Proteomes" id="UP000034228">
    <property type="component" value="Unassembled WGS sequence"/>
</dbReference>
<dbReference type="PANTHER" id="PTHR43575:SF1">
    <property type="entry name" value="PROTEIN ABCI7, CHLOROPLASTIC"/>
    <property type="match status" value="1"/>
</dbReference>
<sequence length="421" mass="47452">MTWLQQVIDRGQQIDDWLSPLRLQAIETLQQAAWPTRRTESWKYTSLAALEQQQLRLAQPATPPAEPPQTAIPGLNSLDLLFVNGVLQTDISQLPLAAGLQLHTLRSASAIQRVITTSMYAQVKPQRHLFGLVNDVLANEVLFIDIAHDSHIEQPIRIISRVSEGQESHHRVLVRVGDRATVTIIEQTQSEHASFSTGFTEIELGEQAKLEHYRLVMHTRQAIYFGGCHICLHDKAELNSTMLGYGSELSRTDIDIMHNGQHARAKLNAIYLLGESEHFDLHSTIEHAKPHGSTEENVRGIVGDKANAVFNGRIHIHRGAQKTQAALQNRNLLLSRRGQINTKPELEIYADDVQCAHGATVAEIAEEALYYLRTRGICRSKALIMLNFGFIQELINQMPNPLLAQWLEPQLRARFKEMEVR</sequence>
<comment type="similarity">
    <text evidence="1">Belongs to the iron-sulfur cluster assembly SufBD family.</text>
</comment>
<feature type="domain" description="SUF system FeS cluster assembly SufBD N-terminal" evidence="3">
    <location>
        <begin position="16"/>
        <end position="158"/>
    </location>
</feature>
<dbReference type="InterPro" id="IPR037284">
    <property type="entry name" value="SUF_FeS_clus_asmbl_SufBD_sf"/>
</dbReference>
<evidence type="ECO:0000259" key="3">
    <source>
        <dbReference type="Pfam" id="PF19295"/>
    </source>
</evidence>
<dbReference type="EMBL" id="LAHO01000012">
    <property type="protein sequence ID" value="KKO44968.1"/>
    <property type="molecule type" value="Genomic_DNA"/>
</dbReference>
<name>A0A0M2V728_9GAMM</name>
<accession>A0A0M2V728</accession>